<reference evidence="1 2" key="1">
    <citation type="submission" date="2016-11" db="EMBL/GenBank/DDBJ databases">
        <authorList>
            <person name="Jaros S."/>
            <person name="Januszkiewicz K."/>
            <person name="Wedrychowicz H."/>
        </authorList>
    </citation>
    <scope>NUCLEOTIDE SEQUENCE [LARGE SCALE GENOMIC DNA]</scope>
    <source>
        <strain evidence="1 2">DSM 24574</strain>
    </source>
</reference>
<organism evidence="1 2">
    <name type="scientific">Chryseolinea serpens</name>
    <dbReference type="NCBI Taxonomy" id="947013"/>
    <lineage>
        <taxon>Bacteria</taxon>
        <taxon>Pseudomonadati</taxon>
        <taxon>Bacteroidota</taxon>
        <taxon>Cytophagia</taxon>
        <taxon>Cytophagales</taxon>
        <taxon>Fulvivirgaceae</taxon>
        <taxon>Chryseolinea</taxon>
    </lineage>
</organism>
<protein>
    <submittedName>
        <fullName evidence="1">Uncharacterized protein</fullName>
    </submittedName>
</protein>
<dbReference type="EMBL" id="FQWQ01000001">
    <property type="protein sequence ID" value="SHG77890.1"/>
    <property type="molecule type" value="Genomic_DNA"/>
</dbReference>
<proteinExistence type="predicted"/>
<dbReference type="PROSITE" id="PS51257">
    <property type="entry name" value="PROKAR_LIPOPROTEIN"/>
    <property type="match status" value="1"/>
</dbReference>
<gene>
    <name evidence="1" type="ORF">SAMN04488109_1796</name>
</gene>
<evidence type="ECO:0000313" key="1">
    <source>
        <dbReference type="EMBL" id="SHG77890.1"/>
    </source>
</evidence>
<dbReference type="AlphaFoldDB" id="A0A1M5MKI3"/>
<sequence length="82" mass="9303">MKCALVASVVLIVTFSCSKEDDKIPDPTSFSFVILDWKIPSKLTTNFRGKVTTRKNSHTVVIGKRFEVVIQLRLIPIAFNHR</sequence>
<dbReference type="STRING" id="947013.SAMN04488109_1796"/>
<keyword evidence="2" id="KW-1185">Reference proteome</keyword>
<name>A0A1M5MKI3_9BACT</name>
<accession>A0A1M5MKI3</accession>
<dbReference type="Proteomes" id="UP000184212">
    <property type="component" value="Unassembled WGS sequence"/>
</dbReference>
<evidence type="ECO:0000313" key="2">
    <source>
        <dbReference type="Proteomes" id="UP000184212"/>
    </source>
</evidence>